<evidence type="ECO:0000313" key="10">
    <source>
        <dbReference type="Proteomes" id="UP000176944"/>
    </source>
</evidence>
<dbReference type="EMBL" id="CP017708">
    <property type="protein sequence ID" value="AOY80928.1"/>
    <property type="molecule type" value="Genomic_DNA"/>
</dbReference>
<dbReference type="PANTHER" id="PTHR43201">
    <property type="entry name" value="ACYL-COA SYNTHETASE"/>
    <property type="match status" value="1"/>
</dbReference>
<gene>
    <name evidence="9" type="ORF">BJP36_14470</name>
</gene>
<dbReference type="PROSITE" id="PS00012">
    <property type="entry name" value="PHOSPHOPANTETHEINE"/>
    <property type="match status" value="1"/>
</dbReference>
<dbReference type="InterPro" id="IPR000873">
    <property type="entry name" value="AMP-dep_synth/lig_dom"/>
</dbReference>
<dbReference type="InterPro" id="IPR006162">
    <property type="entry name" value="Ppantetheine_attach_site"/>
</dbReference>
<evidence type="ECO:0000256" key="7">
    <source>
        <dbReference type="ARBA" id="ARBA00022840"/>
    </source>
</evidence>
<dbReference type="Gene3D" id="1.10.1200.10">
    <property type="entry name" value="ACP-like"/>
    <property type="match status" value="1"/>
</dbReference>
<protein>
    <submittedName>
        <fullName evidence="9">AMP-binding protein</fullName>
    </submittedName>
</protein>
<dbReference type="Gene3D" id="3.30.300.30">
    <property type="match status" value="1"/>
</dbReference>
<dbReference type="PROSITE" id="PS00455">
    <property type="entry name" value="AMP_BINDING"/>
    <property type="match status" value="1"/>
</dbReference>
<evidence type="ECO:0000313" key="9">
    <source>
        <dbReference type="EMBL" id="AOY80928.1"/>
    </source>
</evidence>
<name>A0A1D9FZW7_MOOP1</name>
<evidence type="ECO:0000256" key="4">
    <source>
        <dbReference type="ARBA" id="ARBA00022553"/>
    </source>
</evidence>
<dbReference type="SMART" id="SM00823">
    <property type="entry name" value="PKS_PP"/>
    <property type="match status" value="1"/>
</dbReference>
<evidence type="ECO:0000256" key="3">
    <source>
        <dbReference type="ARBA" id="ARBA00022450"/>
    </source>
</evidence>
<keyword evidence="7" id="KW-0067">ATP-binding</keyword>
<sequence length="638" mass="69064">MTIAKTYSGLNSSIYHLLEARAKKNPQEIAIVAAGRSPLTYSRLFDAVTDVGSKLNAMGVGRNDRVAIALPNGPEMAVAFLAIACCATCAPLNPGYRQSEYDFYLSDLDAKALIFQSGVAEPALEVAQKRGIPLVELTPIPEAAGIFDLTGGDGKSPAMAGIAQPEDVALVLHTSGTTSRPKMVPLTGKNLCTSAQNIRVALNLVESDRCLNVMPLFHIHGLIGALLSSLSAGASVVCTPGFDAPKFFDWLVEFHPTWYSAVPTMHQGILARVTENRHIISQCPIRLIRSSSAPLPPQVMASLEPEFNAPVIESYGMTEASHQMASNPLPPKTRKPGSVGVAAGPEVAIMDQEGNLLPVGEVGEVVIRGENVTSGYHNNPDANQSAFTNGWFRTGDLGYLDRDNYLFLKGRIKEIINRGGEKISPREVDEVLLDHPAIAQVITFATPHTLLGEDVAVAVVLQEGASVTEQEIKEFAATRLADFKVPRVVVFIDEIPKGPTGKRQRIGLAQKLGLTASDPTMPRADYAPPKTPIQAELVQIWSEILGVDRVGIYDHFFQLGGDSILATRIVNQVRKVTNVELSFLFFFQEPTLAIMADLIAEQQAKIVEYTDIDAMLSQLEYLSDAEAENLLNNQYLNS</sequence>
<dbReference type="Pfam" id="PF13193">
    <property type="entry name" value="AMP-binding_C"/>
    <property type="match status" value="1"/>
</dbReference>
<evidence type="ECO:0000256" key="5">
    <source>
        <dbReference type="ARBA" id="ARBA00022598"/>
    </source>
</evidence>
<dbReference type="InterPro" id="IPR045310">
    <property type="entry name" value="Pcs60-like"/>
</dbReference>
<dbReference type="PROSITE" id="PS50075">
    <property type="entry name" value="CARRIER"/>
    <property type="match status" value="1"/>
</dbReference>
<dbReference type="InterPro" id="IPR045851">
    <property type="entry name" value="AMP-bd_C_sf"/>
</dbReference>
<dbReference type="Pfam" id="PF00550">
    <property type="entry name" value="PP-binding"/>
    <property type="match status" value="1"/>
</dbReference>
<dbReference type="InterPro" id="IPR025110">
    <property type="entry name" value="AMP-bd_C"/>
</dbReference>
<dbReference type="Gene3D" id="3.40.50.12780">
    <property type="entry name" value="N-terminal domain of ligase-like"/>
    <property type="match status" value="1"/>
</dbReference>
<dbReference type="InterPro" id="IPR036736">
    <property type="entry name" value="ACP-like_sf"/>
</dbReference>
<feature type="domain" description="Carrier" evidence="8">
    <location>
        <begin position="528"/>
        <end position="603"/>
    </location>
</feature>
<dbReference type="CDD" id="cd05926">
    <property type="entry name" value="FACL_fum10p_like"/>
    <property type="match status" value="1"/>
</dbReference>
<dbReference type="InterPro" id="IPR042099">
    <property type="entry name" value="ANL_N_sf"/>
</dbReference>
<dbReference type="PANTHER" id="PTHR43201:SF5">
    <property type="entry name" value="MEDIUM-CHAIN ACYL-COA LIGASE ACSF2, MITOCHONDRIAL"/>
    <property type="match status" value="1"/>
</dbReference>
<dbReference type="Pfam" id="PF00501">
    <property type="entry name" value="AMP-binding"/>
    <property type="match status" value="1"/>
</dbReference>
<dbReference type="GO" id="GO:0031956">
    <property type="term" value="F:medium-chain fatty acid-CoA ligase activity"/>
    <property type="evidence" value="ECO:0007669"/>
    <property type="project" value="TreeGrafter"/>
</dbReference>
<accession>A0A1D9FZW7</accession>
<reference evidence="10" key="1">
    <citation type="submission" date="2016-10" db="EMBL/GenBank/DDBJ databases">
        <title>Comparative genomics uncovers the prolific and rare metabolic potential of the cyanobacterial genus Moorea.</title>
        <authorList>
            <person name="Leao T."/>
            <person name="Castelao G."/>
            <person name="Korobeynikov A."/>
            <person name="Monroe E.A."/>
            <person name="Podell S."/>
            <person name="Glukhov E."/>
            <person name="Allen E."/>
            <person name="Gerwick W.H."/>
            <person name="Gerwick L."/>
        </authorList>
    </citation>
    <scope>NUCLEOTIDE SEQUENCE [LARGE SCALE GENOMIC DNA]</scope>
    <source>
        <strain evidence="10">JHB</strain>
    </source>
</reference>
<keyword evidence="4" id="KW-0597">Phosphoprotein</keyword>
<comment type="similarity">
    <text evidence="2">Belongs to the ATP-dependent AMP-binding enzyme family.</text>
</comment>
<evidence type="ECO:0000259" key="8">
    <source>
        <dbReference type="PROSITE" id="PS50075"/>
    </source>
</evidence>
<keyword evidence="5" id="KW-0436">Ligase</keyword>
<dbReference type="InterPro" id="IPR009081">
    <property type="entry name" value="PP-bd_ACP"/>
</dbReference>
<proteinExistence type="inferred from homology"/>
<dbReference type="GO" id="GO:0005524">
    <property type="term" value="F:ATP binding"/>
    <property type="evidence" value="ECO:0007669"/>
    <property type="project" value="UniProtKB-KW"/>
</dbReference>
<evidence type="ECO:0000256" key="2">
    <source>
        <dbReference type="ARBA" id="ARBA00006432"/>
    </source>
</evidence>
<dbReference type="GO" id="GO:0031177">
    <property type="term" value="F:phosphopantetheine binding"/>
    <property type="evidence" value="ECO:0007669"/>
    <property type="project" value="InterPro"/>
</dbReference>
<dbReference type="Proteomes" id="UP000176944">
    <property type="component" value="Chromosome"/>
</dbReference>
<organism evidence="9 10">
    <name type="scientific">Moorena producens (strain JHB)</name>
    <dbReference type="NCBI Taxonomy" id="1454205"/>
    <lineage>
        <taxon>Bacteria</taxon>
        <taxon>Bacillati</taxon>
        <taxon>Cyanobacteriota</taxon>
        <taxon>Cyanophyceae</taxon>
        <taxon>Coleofasciculales</taxon>
        <taxon>Coleofasciculaceae</taxon>
        <taxon>Moorena</taxon>
    </lineage>
</organism>
<dbReference type="GO" id="GO:0006631">
    <property type="term" value="P:fatty acid metabolic process"/>
    <property type="evidence" value="ECO:0007669"/>
    <property type="project" value="TreeGrafter"/>
</dbReference>
<evidence type="ECO:0000256" key="6">
    <source>
        <dbReference type="ARBA" id="ARBA00022741"/>
    </source>
</evidence>
<dbReference type="AlphaFoldDB" id="A0A1D9FZW7"/>
<dbReference type="SUPFAM" id="SSF56801">
    <property type="entry name" value="Acetyl-CoA synthetase-like"/>
    <property type="match status" value="1"/>
</dbReference>
<comment type="cofactor">
    <cofactor evidence="1">
        <name>pantetheine 4'-phosphate</name>
        <dbReference type="ChEBI" id="CHEBI:47942"/>
    </cofactor>
</comment>
<dbReference type="InterPro" id="IPR020845">
    <property type="entry name" value="AMP-binding_CS"/>
</dbReference>
<evidence type="ECO:0000256" key="1">
    <source>
        <dbReference type="ARBA" id="ARBA00001957"/>
    </source>
</evidence>
<dbReference type="SUPFAM" id="SSF47336">
    <property type="entry name" value="ACP-like"/>
    <property type="match status" value="1"/>
</dbReference>
<dbReference type="InterPro" id="IPR020806">
    <property type="entry name" value="PKS_PP-bd"/>
</dbReference>
<keyword evidence="3" id="KW-0596">Phosphopantetheine</keyword>
<dbReference type="FunFam" id="1.10.1200.10:FF:000005">
    <property type="entry name" value="Nonribosomal peptide synthetase 1"/>
    <property type="match status" value="1"/>
</dbReference>
<keyword evidence="6" id="KW-0547">Nucleotide-binding</keyword>